<gene>
    <name evidence="2" type="ORF">POCTA_138.1.T0300300</name>
</gene>
<name>A0A8S1TN30_PAROT</name>
<dbReference type="Proteomes" id="UP000683925">
    <property type="component" value="Unassembled WGS sequence"/>
</dbReference>
<reference evidence="2" key="1">
    <citation type="submission" date="2021-01" db="EMBL/GenBank/DDBJ databases">
        <authorList>
            <consortium name="Genoscope - CEA"/>
            <person name="William W."/>
        </authorList>
    </citation>
    <scope>NUCLEOTIDE SEQUENCE</scope>
</reference>
<dbReference type="OMA" id="KINQGRY"/>
<dbReference type="EMBL" id="CAJJDP010000030">
    <property type="protein sequence ID" value="CAD8155431.1"/>
    <property type="molecule type" value="Genomic_DNA"/>
</dbReference>
<evidence type="ECO:0000256" key="1">
    <source>
        <dbReference type="SAM" id="MobiDB-lite"/>
    </source>
</evidence>
<dbReference type="AlphaFoldDB" id="A0A8S1TN30"/>
<protein>
    <submittedName>
        <fullName evidence="2">Uncharacterized protein</fullName>
    </submittedName>
</protein>
<dbReference type="OrthoDB" id="10389940at2759"/>
<feature type="compositionally biased region" description="Polar residues" evidence="1">
    <location>
        <begin position="17"/>
        <end position="27"/>
    </location>
</feature>
<sequence>MGCTQQKISSPARYRSNESLTNEQPDTMQTNQVIVIQQLNQKQLQQKINQGRYNILQRVILRKDILNSTIMIRRQRNQENLLSEKLYVTSSNGCN</sequence>
<proteinExistence type="predicted"/>
<feature type="region of interest" description="Disordered" evidence="1">
    <location>
        <begin position="1"/>
        <end position="27"/>
    </location>
</feature>
<evidence type="ECO:0000313" key="3">
    <source>
        <dbReference type="Proteomes" id="UP000683925"/>
    </source>
</evidence>
<evidence type="ECO:0000313" key="2">
    <source>
        <dbReference type="EMBL" id="CAD8155431.1"/>
    </source>
</evidence>
<accession>A0A8S1TN30</accession>
<comment type="caution">
    <text evidence="2">The sequence shown here is derived from an EMBL/GenBank/DDBJ whole genome shotgun (WGS) entry which is preliminary data.</text>
</comment>
<keyword evidence="3" id="KW-1185">Reference proteome</keyword>
<organism evidence="2 3">
    <name type="scientific">Paramecium octaurelia</name>
    <dbReference type="NCBI Taxonomy" id="43137"/>
    <lineage>
        <taxon>Eukaryota</taxon>
        <taxon>Sar</taxon>
        <taxon>Alveolata</taxon>
        <taxon>Ciliophora</taxon>
        <taxon>Intramacronucleata</taxon>
        <taxon>Oligohymenophorea</taxon>
        <taxon>Peniculida</taxon>
        <taxon>Parameciidae</taxon>
        <taxon>Paramecium</taxon>
    </lineage>
</organism>